<accession>A0A6J8DJK1</accession>
<name>A0A6J8DJK1_MYTCO</name>
<reference evidence="1 2" key="1">
    <citation type="submission" date="2020-06" db="EMBL/GenBank/DDBJ databases">
        <authorList>
            <person name="Li R."/>
            <person name="Bekaert M."/>
        </authorList>
    </citation>
    <scope>NUCLEOTIDE SEQUENCE [LARGE SCALE GENOMIC DNA]</scope>
    <source>
        <strain evidence="2">wild</strain>
    </source>
</reference>
<organism evidence="1 2">
    <name type="scientific">Mytilus coruscus</name>
    <name type="common">Sea mussel</name>
    <dbReference type="NCBI Taxonomy" id="42192"/>
    <lineage>
        <taxon>Eukaryota</taxon>
        <taxon>Metazoa</taxon>
        <taxon>Spiralia</taxon>
        <taxon>Lophotrochozoa</taxon>
        <taxon>Mollusca</taxon>
        <taxon>Bivalvia</taxon>
        <taxon>Autobranchia</taxon>
        <taxon>Pteriomorphia</taxon>
        <taxon>Mytilida</taxon>
        <taxon>Mytiloidea</taxon>
        <taxon>Mytilidae</taxon>
        <taxon>Mytilinae</taxon>
        <taxon>Mytilus</taxon>
    </lineage>
</organism>
<dbReference type="EMBL" id="CACVKT020007423">
    <property type="protein sequence ID" value="CAC5407837.1"/>
    <property type="molecule type" value="Genomic_DNA"/>
</dbReference>
<keyword evidence="2" id="KW-1185">Reference proteome</keyword>
<gene>
    <name evidence="1" type="ORF">MCOR_41273</name>
</gene>
<dbReference type="OrthoDB" id="10063844at2759"/>
<evidence type="ECO:0000313" key="1">
    <source>
        <dbReference type="EMBL" id="CAC5407837.1"/>
    </source>
</evidence>
<evidence type="ECO:0000313" key="2">
    <source>
        <dbReference type="Proteomes" id="UP000507470"/>
    </source>
</evidence>
<dbReference type="Proteomes" id="UP000507470">
    <property type="component" value="Unassembled WGS sequence"/>
</dbReference>
<protein>
    <submittedName>
        <fullName evidence="1">Uncharacterized protein</fullName>
    </submittedName>
</protein>
<sequence length="206" mass="24015">MLGFRTIRAQTCCQMATDHHKAMQMLEITLFGFANELIQEYCVYSKQNKIVPSVEGYFAWFDEVKNENVIFTSEVIFTYILSLYLFRAAAGRNNPSLILASRMKFAPLFYALNMTNYQELHCRDIIMHMTMPDDVKSLINQNQAFSCSGHPSKGEGGDFILEAKNRRTKTWMPPCIPSEDRWYRVCRNQDRLEKVFRCMISKIKCT</sequence>
<proteinExistence type="predicted"/>
<dbReference type="AlphaFoldDB" id="A0A6J8DJK1"/>